<gene>
    <name evidence="1" type="ORF">LV89_02970</name>
</gene>
<evidence type="ECO:0000313" key="1">
    <source>
        <dbReference type="EMBL" id="PWK24457.1"/>
    </source>
</evidence>
<dbReference type="Proteomes" id="UP000245489">
    <property type="component" value="Unassembled WGS sequence"/>
</dbReference>
<keyword evidence="2" id="KW-1185">Reference proteome</keyword>
<dbReference type="EMBL" id="QGGO01000015">
    <property type="protein sequence ID" value="PWK24457.1"/>
    <property type="molecule type" value="Genomic_DNA"/>
</dbReference>
<proteinExistence type="predicted"/>
<dbReference type="AlphaFoldDB" id="A0A316E1F6"/>
<name>A0A316E1F6_9BACT</name>
<evidence type="ECO:0000313" key="2">
    <source>
        <dbReference type="Proteomes" id="UP000245489"/>
    </source>
</evidence>
<sequence length="123" mass="14771">MNRETDIKNIRPILTFEIEAEGELEKFQNEVLRPILKLQHELLKQIFKTYCDKRKGTFYKLSDKDKLIYIDQAVRKDMKFKHYLEGIITGVFTLEEYQNFLKNEEELTKRMVNLLVQRLQSGV</sequence>
<reference evidence="1 2" key="1">
    <citation type="submission" date="2018-05" db="EMBL/GenBank/DDBJ databases">
        <title>Genomic Encyclopedia of Archaeal and Bacterial Type Strains, Phase II (KMG-II): from individual species to whole genera.</title>
        <authorList>
            <person name="Goeker M."/>
        </authorList>
    </citation>
    <scope>NUCLEOTIDE SEQUENCE [LARGE SCALE GENOMIC DNA]</scope>
    <source>
        <strain evidence="1 2">DSM 22214</strain>
    </source>
</reference>
<dbReference type="OrthoDB" id="1271679at2"/>
<accession>A0A316E1F6</accession>
<dbReference type="RefSeq" id="WP_109743686.1">
    <property type="nucleotide sequence ID" value="NZ_QGGO01000015.1"/>
</dbReference>
<protein>
    <recommendedName>
        <fullName evidence="3">Glyoxalase</fullName>
    </recommendedName>
</protein>
<comment type="caution">
    <text evidence="1">The sequence shown here is derived from an EMBL/GenBank/DDBJ whole genome shotgun (WGS) entry which is preliminary data.</text>
</comment>
<organism evidence="1 2">
    <name type="scientific">Arcicella aurantiaca</name>
    <dbReference type="NCBI Taxonomy" id="591202"/>
    <lineage>
        <taxon>Bacteria</taxon>
        <taxon>Pseudomonadati</taxon>
        <taxon>Bacteroidota</taxon>
        <taxon>Cytophagia</taxon>
        <taxon>Cytophagales</taxon>
        <taxon>Flectobacillaceae</taxon>
        <taxon>Arcicella</taxon>
    </lineage>
</organism>
<evidence type="ECO:0008006" key="3">
    <source>
        <dbReference type="Google" id="ProtNLM"/>
    </source>
</evidence>